<dbReference type="GO" id="GO:0004842">
    <property type="term" value="F:ubiquitin-protein transferase activity"/>
    <property type="evidence" value="ECO:0007669"/>
    <property type="project" value="TreeGrafter"/>
</dbReference>
<dbReference type="GO" id="GO:0085020">
    <property type="term" value="P:protein K6-linked ubiquitination"/>
    <property type="evidence" value="ECO:0007669"/>
    <property type="project" value="TreeGrafter"/>
</dbReference>
<proteinExistence type="predicted"/>
<evidence type="ECO:0000256" key="1">
    <source>
        <dbReference type="ARBA" id="ARBA00022737"/>
    </source>
</evidence>
<dbReference type="PANTHER" id="PTHR24171">
    <property type="entry name" value="ANKYRIN REPEAT DOMAIN-CONTAINING PROTEIN 39-RELATED"/>
    <property type="match status" value="1"/>
</dbReference>
<feature type="repeat" description="ANK" evidence="3">
    <location>
        <begin position="81"/>
        <end position="113"/>
    </location>
</feature>
<dbReference type="AlphaFoldDB" id="A0A660LAC4"/>
<dbReference type="SUPFAM" id="SSF48403">
    <property type="entry name" value="Ankyrin repeat"/>
    <property type="match status" value="1"/>
</dbReference>
<feature type="repeat" description="ANK" evidence="3">
    <location>
        <begin position="120"/>
        <end position="148"/>
    </location>
</feature>
<reference evidence="4 5" key="1">
    <citation type="submission" date="2018-10" db="EMBL/GenBank/DDBJ databases">
        <title>Genomic Encyclopedia of Archaeal and Bacterial Type Strains, Phase II (KMG-II): from individual species to whole genera.</title>
        <authorList>
            <person name="Goeker M."/>
        </authorList>
    </citation>
    <scope>NUCLEOTIDE SEQUENCE [LARGE SCALE GENOMIC DNA]</scope>
    <source>
        <strain evidence="4 5">DSM 14954</strain>
    </source>
</reference>
<dbReference type="SMART" id="SM00248">
    <property type="entry name" value="ANK"/>
    <property type="match status" value="4"/>
</dbReference>
<dbReference type="OrthoDB" id="278248at2"/>
<keyword evidence="5" id="KW-1185">Reference proteome</keyword>
<evidence type="ECO:0000256" key="2">
    <source>
        <dbReference type="ARBA" id="ARBA00023043"/>
    </source>
</evidence>
<dbReference type="RefSeq" id="WP_121248859.1">
    <property type="nucleotide sequence ID" value="NZ_RBIL01000001.1"/>
</dbReference>
<dbReference type="Proteomes" id="UP000278962">
    <property type="component" value="Unassembled WGS sequence"/>
</dbReference>
<dbReference type="EMBL" id="RBIL01000001">
    <property type="protein sequence ID" value="RKQ91336.1"/>
    <property type="molecule type" value="Genomic_DNA"/>
</dbReference>
<dbReference type="PROSITE" id="PS50088">
    <property type="entry name" value="ANK_REPEAT"/>
    <property type="match status" value="3"/>
</dbReference>
<sequence>MDPQAAIASGRLPWLLREQPELAAAKDANGVSILLLARYHRNAEATAALIAAGAPITPLEAAALGETALLEGADLSVRSGDGFTPLHLAAFFAGPETVRAILAAGAPADADAVNRFKGRPIHGAAAAGDIESVAALLEAGANPNVQQEGGYTPLHTAAHTNSRELVELLLRHGANPALADDEGVMPRDMATDEDVRALFNP</sequence>
<dbReference type="Pfam" id="PF12796">
    <property type="entry name" value="Ank_2"/>
    <property type="match status" value="1"/>
</dbReference>
<name>A0A660LAC4_9ACTN</name>
<feature type="repeat" description="ANK" evidence="3">
    <location>
        <begin position="149"/>
        <end position="181"/>
    </location>
</feature>
<evidence type="ECO:0000313" key="5">
    <source>
        <dbReference type="Proteomes" id="UP000278962"/>
    </source>
</evidence>
<keyword evidence="1" id="KW-0677">Repeat</keyword>
<organism evidence="4 5">
    <name type="scientific">Solirubrobacter pauli</name>
    <dbReference type="NCBI Taxonomy" id="166793"/>
    <lineage>
        <taxon>Bacteria</taxon>
        <taxon>Bacillati</taxon>
        <taxon>Actinomycetota</taxon>
        <taxon>Thermoleophilia</taxon>
        <taxon>Solirubrobacterales</taxon>
        <taxon>Solirubrobacteraceae</taxon>
        <taxon>Solirubrobacter</taxon>
    </lineage>
</organism>
<dbReference type="InterPro" id="IPR002110">
    <property type="entry name" value="Ankyrin_rpt"/>
</dbReference>
<dbReference type="PROSITE" id="PS50297">
    <property type="entry name" value="ANK_REP_REGION"/>
    <property type="match status" value="3"/>
</dbReference>
<protein>
    <submittedName>
        <fullName evidence="4">Ankyrin repeat protein</fullName>
    </submittedName>
</protein>
<dbReference type="PANTHER" id="PTHR24171:SF8">
    <property type="entry name" value="BRCA1-ASSOCIATED RING DOMAIN PROTEIN 1"/>
    <property type="match status" value="1"/>
</dbReference>
<dbReference type="InterPro" id="IPR036770">
    <property type="entry name" value="Ankyrin_rpt-contain_sf"/>
</dbReference>
<evidence type="ECO:0000256" key="3">
    <source>
        <dbReference type="PROSITE-ProRule" id="PRU00023"/>
    </source>
</evidence>
<evidence type="ECO:0000313" key="4">
    <source>
        <dbReference type="EMBL" id="RKQ91336.1"/>
    </source>
</evidence>
<keyword evidence="2 3" id="KW-0040">ANK repeat</keyword>
<comment type="caution">
    <text evidence="4">The sequence shown here is derived from an EMBL/GenBank/DDBJ whole genome shotgun (WGS) entry which is preliminary data.</text>
</comment>
<dbReference type="Gene3D" id="1.25.40.20">
    <property type="entry name" value="Ankyrin repeat-containing domain"/>
    <property type="match status" value="1"/>
</dbReference>
<gene>
    <name evidence="4" type="ORF">C8N24_1158</name>
</gene>
<accession>A0A660LAC4</accession>